<evidence type="ECO:0008006" key="4">
    <source>
        <dbReference type="Google" id="ProtNLM"/>
    </source>
</evidence>
<feature type="chain" id="PRO_5017998989" description="TIGR02301 family protein" evidence="1">
    <location>
        <begin position="27"/>
        <end position="148"/>
    </location>
</feature>
<protein>
    <recommendedName>
        <fullName evidence="4">TIGR02301 family protein</fullName>
    </recommendedName>
</protein>
<dbReference type="RefSeq" id="WP_123877674.1">
    <property type="nucleotide sequence ID" value="NZ_RPFZ01000001.1"/>
</dbReference>
<organism evidence="2 3">
    <name type="scientific">Aurantiacibacter spongiae</name>
    <dbReference type="NCBI Taxonomy" id="2488860"/>
    <lineage>
        <taxon>Bacteria</taxon>
        <taxon>Pseudomonadati</taxon>
        <taxon>Pseudomonadota</taxon>
        <taxon>Alphaproteobacteria</taxon>
        <taxon>Sphingomonadales</taxon>
        <taxon>Erythrobacteraceae</taxon>
        <taxon>Aurantiacibacter</taxon>
    </lineage>
</organism>
<keyword evidence="3" id="KW-1185">Reference proteome</keyword>
<gene>
    <name evidence="2" type="ORF">EG799_00765</name>
</gene>
<proteinExistence type="predicted"/>
<accession>A0A3N5DF97</accession>
<evidence type="ECO:0000256" key="1">
    <source>
        <dbReference type="SAM" id="SignalP"/>
    </source>
</evidence>
<keyword evidence="1" id="KW-0732">Signal</keyword>
<reference evidence="2 3" key="1">
    <citation type="submission" date="2018-11" db="EMBL/GenBank/DDBJ databases">
        <title>Erythrobacter spongiae sp. nov., isolated from a marine sponge.</title>
        <authorList>
            <person name="Zhuang L."/>
            <person name="Luo L."/>
        </authorList>
    </citation>
    <scope>NUCLEOTIDE SEQUENCE [LARGE SCALE GENOMIC DNA]</scope>
    <source>
        <strain evidence="2 3">HN-E23</strain>
    </source>
</reference>
<comment type="caution">
    <text evidence="2">The sequence shown here is derived from an EMBL/GenBank/DDBJ whole genome shotgun (WGS) entry which is preliminary data.</text>
</comment>
<name>A0A3N5DF97_9SPHN</name>
<evidence type="ECO:0000313" key="3">
    <source>
        <dbReference type="Proteomes" id="UP000275232"/>
    </source>
</evidence>
<evidence type="ECO:0000313" key="2">
    <source>
        <dbReference type="EMBL" id="RPF70322.1"/>
    </source>
</evidence>
<feature type="signal peptide" evidence="1">
    <location>
        <begin position="1"/>
        <end position="26"/>
    </location>
</feature>
<sequence length="148" mass="15895">MMRLRALIFANVAGLGLAIAPAPALAQQQAQPRSAVLPSNPQDFQCFALMQQRRAAYIANPQAAPANRAELINNLTIISAFYAGRLTHYPAADAAAQFASARSELAAATPQQRDAFAGVCTQFYLTVMDALINPDGQPQRGQQSQQPR</sequence>
<dbReference type="Proteomes" id="UP000275232">
    <property type="component" value="Unassembled WGS sequence"/>
</dbReference>
<dbReference type="EMBL" id="RPFZ01000001">
    <property type="protein sequence ID" value="RPF70322.1"/>
    <property type="molecule type" value="Genomic_DNA"/>
</dbReference>
<dbReference type="AlphaFoldDB" id="A0A3N5DF97"/>